<gene>
    <name evidence="1" type="ORF">Presley_16</name>
</gene>
<name>U5PZU4_9CAUD</name>
<evidence type="ECO:0000313" key="1">
    <source>
        <dbReference type="EMBL" id="AGY48083.1"/>
    </source>
</evidence>
<protein>
    <submittedName>
        <fullName evidence="1">Uncharacterized protein</fullName>
    </submittedName>
</protein>
<sequence>MSQSDKYLVYQDIADGLSEVRTTLNSILEIVSKTEGEVVSHSICPLFQRSGPLHITVIAKYKGAPDATSTTV</sequence>
<evidence type="ECO:0000313" key="2">
    <source>
        <dbReference type="Proteomes" id="UP000017656"/>
    </source>
</evidence>
<dbReference type="GeneID" id="18504154"/>
<accession>U5PZU4</accession>
<dbReference type="EMBL" id="KF669658">
    <property type="protein sequence ID" value="AGY48083.1"/>
    <property type="molecule type" value="Genomic_DNA"/>
</dbReference>
<proteinExistence type="predicted"/>
<reference evidence="1 2" key="1">
    <citation type="journal article" date="2013" name="Genome Announc.">
        <title>Complete Genome of Acinetobacter baumannii N4-Like Podophage Presley.</title>
        <authorList>
            <person name="Farmer N.G."/>
            <person name="Wood T.L."/>
            <person name="Chamakura K.R."/>
            <person name="Kuty Everett G.F."/>
        </authorList>
    </citation>
    <scope>NUCLEOTIDE SEQUENCE [LARGE SCALE GENOMIC DNA]</scope>
</reference>
<keyword evidence="2" id="KW-1185">Reference proteome</keyword>
<organism evidence="1 2">
    <name type="scientific">Acinetobacter phage Presley</name>
    <dbReference type="NCBI Taxonomy" id="1406780"/>
    <lineage>
        <taxon>Viruses</taxon>
        <taxon>Duplodnaviria</taxon>
        <taxon>Heunggongvirae</taxon>
        <taxon>Uroviricota</taxon>
        <taxon>Caudoviricetes</taxon>
        <taxon>Schitoviridae</taxon>
        <taxon>Presleyvirus</taxon>
        <taxon>Presleyvirus presley</taxon>
    </lineage>
</organism>
<dbReference type="KEGG" id="vg:18504154"/>
<dbReference type="RefSeq" id="YP_009007584.1">
    <property type="nucleotide sequence ID" value="NC_023581.1"/>
</dbReference>
<dbReference type="Proteomes" id="UP000017656">
    <property type="component" value="Segment"/>
</dbReference>